<dbReference type="EMBL" id="JAHRIQ010058140">
    <property type="protein sequence ID" value="MEQ2239389.1"/>
    <property type="molecule type" value="Genomic_DNA"/>
</dbReference>
<accession>A0ABV0U2H7</accession>
<sequence>MASTVEGRAFREGGMWEDDSGRDYFNGFLILGAKSVGAEAGDMASRVGGGVGGVGTDGLFTETSGATGTLCISSASCPGFSAYSRDHRRGETMAGYHCRC</sequence>
<keyword evidence="2" id="KW-1185">Reference proteome</keyword>
<reference evidence="1 2" key="1">
    <citation type="submission" date="2021-06" db="EMBL/GenBank/DDBJ databases">
        <authorList>
            <person name="Palmer J.M."/>
        </authorList>
    </citation>
    <scope>NUCLEOTIDE SEQUENCE [LARGE SCALE GENOMIC DNA]</scope>
    <source>
        <strain evidence="2">if_2019</strain>
        <tissue evidence="1">Muscle</tissue>
    </source>
</reference>
<comment type="caution">
    <text evidence="1">The sequence shown here is derived from an EMBL/GenBank/DDBJ whole genome shotgun (WGS) entry which is preliminary data.</text>
</comment>
<protein>
    <submittedName>
        <fullName evidence="1">Uncharacterized protein</fullName>
    </submittedName>
</protein>
<evidence type="ECO:0000313" key="2">
    <source>
        <dbReference type="Proteomes" id="UP001482620"/>
    </source>
</evidence>
<evidence type="ECO:0000313" key="1">
    <source>
        <dbReference type="EMBL" id="MEQ2239389.1"/>
    </source>
</evidence>
<name>A0ABV0U2H7_9TELE</name>
<dbReference type="Proteomes" id="UP001482620">
    <property type="component" value="Unassembled WGS sequence"/>
</dbReference>
<proteinExistence type="predicted"/>
<gene>
    <name evidence="1" type="ORF">ILYODFUR_003997</name>
</gene>
<organism evidence="1 2">
    <name type="scientific">Ilyodon furcidens</name>
    <name type="common">goldbreast splitfin</name>
    <dbReference type="NCBI Taxonomy" id="33524"/>
    <lineage>
        <taxon>Eukaryota</taxon>
        <taxon>Metazoa</taxon>
        <taxon>Chordata</taxon>
        <taxon>Craniata</taxon>
        <taxon>Vertebrata</taxon>
        <taxon>Euteleostomi</taxon>
        <taxon>Actinopterygii</taxon>
        <taxon>Neopterygii</taxon>
        <taxon>Teleostei</taxon>
        <taxon>Neoteleostei</taxon>
        <taxon>Acanthomorphata</taxon>
        <taxon>Ovalentaria</taxon>
        <taxon>Atherinomorphae</taxon>
        <taxon>Cyprinodontiformes</taxon>
        <taxon>Goodeidae</taxon>
        <taxon>Ilyodon</taxon>
    </lineage>
</organism>